<dbReference type="InterPro" id="IPR036259">
    <property type="entry name" value="MFS_trans_sf"/>
</dbReference>
<gene>
    <name evidence="3" type="ORF">A7C91_05950</name>
</gene>
<feature type="transmembrane region" description="Helical" evidence="1">
    <location>
        <begin position="135"/>
        <end position="155"/>
    </location>
</feature>
<feature type="transmembrane region" description="Helical" evidence="1">
    <location>
        <begin position="335"/>
        <end position="353"/>
    </location>
</feature>
<dbReference type="STRING" id="1712654.A7C91_05950"/>
<feature type="transmembrane region" description="Helical" evidence="1">
    <location>
        <begin position="276"/>
        <end position="299"/>
    </location>
</feature>
<dbReference type="AlphaFoldDB" id="A0A172WH27"/>
<dbReference type="PANTHER" id="PTHR23520:SF5">
    <property type="entry name" value="TRANSPORTER, PUTATIVE (AFU_ORTHOLOGUE AFUA_3G04000)-RELATED"/>
    <property type="match status" value="1"/>
</dbReference>
<dbReference type="EMBL" id="CP015520">
    <property type="protein sequence ID" value="ANF22762.1"/>
    <property type="molecule type" value="Genomic_DNA"/>
</dbReference>
<feature type="transmembrane region" description="Helical" evidence="1">
    <location>
        <begin position="43"/>
        <end position="66"/>
    </location>
</feature>
<name>A0A172WH27_9EURY</name>
<dbReference type="PROSITE" id="PS50850">
    <property type="entry name" value="MFS"/>
    <property type="match status" value="1"/>
</dbReference>
<evidence type="ECO:0000256" key="1">
    <source>
        <dbReference type="SAM" id="Phobius"/>
    </source>
</evidence>
<keyword evidence="4" id="KW-1185">Reference proteome</keyword>
<dbReference type="RefSeq" id="WP_068665760.1">
    <property type="nucleotide sequence ID" value="NZ_CP015520.1"/>
</dbReference>
<dbReference type="Gene3D" id="1.20.1250.20">
    <property type="entry name" value="MFS general substrate transporter like domains"/>
    <property type="match status" value="2"/>
</dbReference>
<feature type="transmembrane region" description="Helical" evidence="1">
    <location>
        <begin position="209"/>
        <end position="230"/>
    </location>
</feature>
<dbReference type="Pfam" id="PF07690">
    <property type="entry name" value="MFS_1"/>
    <property type="match status" value="2"/>
</dbReference>
<evidence type="ECO:0000313" key="4">
    <source>
        <dbReference type="Proteomes" id="UP000076969"/>
    </source>
</evidence>
<keyword evidence="1" id="KW-0812">Transmembrane</keyword>
<dbReference type="SUPFAM" id="SSF103473">
    <property type="entry name" value="MFS general substrate transporter"/>
    <property type="match status" value="1"/>
</dbReference>
<dbReference type="InterPro" id="IPR020846">
    <property type="entry name" value="MFS_dom"/>
</dbReference>
<feature type="transmembrane region" description="Helical" evidence="1">
    <location>
        <begin position="242"/>
        <end position="264"/>
    </location>
</feature>
<dbReference type="Proteomes" id="UP000076969">
    <property type="component" value="Chromosome"/>
</dbReference>
<keyword evidence="1" id="KW-1133">Transmembrane helix</keyword>
<feature type="transmembrane region" description="Helical" evidence="1">
    <location>
        <begin position="167"/>
        <end position="189"/>
    </location>
</feature>
<feature type="domain" description="Major facilitator superfamily (MFS) profile" evidence="2">
    <location>
        <begin position="12"/>
        <end position="383"/>
    </location>
</feature>
<protein>
    <submittedName>
        <fullName evidence="3">MFS transporter permease</fullName>
    </submittedName>
</protein>
<reference evidence="4" key="1">
    <citation type="journal article" date="2016" name="Syst. Appl. Microbiol.">
        <title>Thermococcus piezophilus sp. nov., a novel hyperthermophilic and piezophilic archaeon with a broad pressure range for growth, isolated from a deepest hydrothermal vent at the Mid-Cayman Rise.</title>
        <authorList>
            <person name="Dalmasso C."/>
            <person name="Oger P."/>
            <person name="Selva G."/>
            <person name="Courtine D."/>
            <person name="L'Haridon S."/>
            <person name="Garlaschelli A."/>
            <person name="Roussel E."/>
            <person name="Miyazaki J."/>
            <person name="Reveillaud J."/>
            <person name="Jebbar M."/>
            <person name="Takai K."/>
            <person name="Maignien L."/>
            <person name="Alain K."/>
        </authorList>
    </citation>
    <scope>NUCLEOTIDE SEQUENCE [LARGE SCALE GENOMIC DNA]</scope>
    <source>
        <strain evidence="4">CDGS</strain>
    </source>
</reference>
<evidence type="ECO:0000313" key="3">
    <source>
        <dbReference type="EMBL" id="ANF22762.1"/>
    </source>
</evidence>
<dbReference type="GO" id="GO:0022857">
    <property type="term" value="F:transmembrane transporter activity"/>
    <property type="evidence" value="ECO:0007669"/>
    <property type="project" value="InterPro"/>
</dbReference>
<keyword evidence="1" id="KW-0472">Membrane</keyword>
<accession>A0A172WH27</accession>
<feature type="transmembrane region" description="Helical" evidence="1">
    <location>
        <begin position="102"/>
        <end position="123"/>
    </location>
</feature>
<organism evidence="3 4">
    <name type="scientific">Thermococcus piezophilus</name>
    <dbReference type="NCBI Taxonomy" id="1712654"/>
    <lineage>
        <taxon>Archaea</taxon>
        <taxon>Methanobacteriati</taxon>
        <taxon>Methanobacteriota</taxon>
        <taxon>Thermococci</taxon>
        <taxon>Thermococcales</taxon>
        <taxon>Thermococcaceae</taxon>
        <taxon>Thermococcus</taxon>
    </lineage>
</organism>
<feature type="transmembrane region" description="Helical" evidence="1">
    <location>
        <begin position="359"/>
        <end position="379"/>
    </location>
</feature>
<dbReference type="KEGG" id="tpie:A7C91_05950"/>
<evidence type="ECO:0000259" key="2">
    <source>
        <dbReference type="PROSITE" id="PS50850"/>
    </source>
</evidence>
<dbReference type="GeneID" id="28495718"/>
<proteinExistence type="predicted"/>
<dbReference type="OrthoDB" id="56622at2157"/>
<dbReference type="PANTHER" id="PTHR23520">
    <property type="entry name" value="TRANSPORTER, PUTATIVE (AFU_ORTHOLOGUE AFUA_3G04000)-RELATED"/>
    <property type="match status" value="1"/>
</dbReference>
<dbReference type="InterPro" id="IPR011701">
    <property type="entry name" value="MFS"/>
</dbReference>
<sequence length="392" mass="43249">MSLQNYRGFSRDAWLLVAYSFISWLGGNIAWFIFPFYLKSLGFNYAGIGIIFSLSTLAQASVLLFSGPLGTRIGYKNAVLLGVSLMFLGRAFQVFYPTIAMLTLGGVLIGIGLAFESPSYMALLSGEVSDEKRHYLFSLSSAMGTIGSAVGLLLAGFLSRYMSYREVFALVLFIIPIRFLLVLFVKSVLANTEKRLDLNRRLLLKIGRFALPSALIGLGAGVTIPYMGLYFNQRFGTSLESIGWLFALQQFIMGIGMFVLPMIADRLGSVKTIVSFNGSASFLIAVMPFSSTFLIAAVIYTVRTILMNIVNPIWNSFMMGFFSKEERSTVMALNNLSWTATFGLGQYIGGMILDFSLTWPFLITALLYALSMAVFWGLFHGAETKDYKSPSA</sequence>
<feature type="transmembrane region" description="Helical" evidence="1">
    <location>
        <begin position="12"/>
        <end position="37"/>
    </location>
</feature>